<protein>
    <submittedName>
        <fullName evidence="2">Uncharacterized protein</fullName>
    </submittedName>
</protein>
<reference evidence="3" key="1">
    <citation type="journal article" date="2019" name="Int. J. Syst. Evol. Microbiol.">
        <title>The Global Catalogue of Microorganisms (GCM) 10K type strain sequencing project: providing services to taxonomists for standard genome sequencing and annotation.</title>
        <authorList>
            <consortium name="The Broad Institute Genomics Platform"/>
            <consortium name="The Broad Institute Genome Sequencing Center for Infectious Disease"/>
            <person name="Wu L."/>
            <person name="Ma J."/>
        </authorList>
    </citation>
    <scope>NUCLEOTIDE SEQUENCE [LARGE SCALE GENOMIC DNA]</scope>
    <source>
        <strain evidence="3">CGMCC 4.7035</strain>
    </source>
</reference>
<evidence type="ECO:0000313" key="2">
    <source>
        <dbReference type="EMBL" id="MFC3576821.1"/>
    </source>
</evidence>
<proteinExistence type="predicted"/>
<feature type="region of interest" description="Disordered" evidence="1">
    <location>
        <begin position="26"/>
        <end position="70"/>
    </location>
</feature>
<gene>
    <name evidence="2" type="ORF">ACFOZ0_26780</name>
</gene>
<comment type="caution">
    <text evidence="2">The sequence shown here is derived from an EMBL/GenBank/DDBJ whole genome shotgun (WGS) entry which is preliminary data.</text>
</comment>
<organism evidence="2 3">
    <name type="scientific">Streptomyces yaanensis</name>
    <dbReference type="NCBI Taxonomy" id="1142239"/>
    <lineage>
        <taxon>Bacteria</taxon>
        <taxon>Bacillati</taxon>
        <taxon>Actinomycetota</taxon>
        <taxon>Actinomycetes</taxon>
        <taxon>Kitasatosporales</taxon>
        <taxon>Streptomycetaceae</taxon>
        <taxon>Streptomyces</taxon>
    </lineage>
</organism>
<dbReference type="EMBL" id="JBHRWR010000021">
    <property type="protein sequence ID" value="MFC3576821.1"/>
    <property type="molecule type" value="Genomic_DNA"/>
</dbReference>
<name>A0ABV7SKX6_9ACTN</name>
<evidence type="ECO:0000313" key="3">
    <source>
        <dbReference type="Proteomes" id="UP001595701"/>
    </source>
</evidence>
<keyword evidence="3" id="KW-1185">Reference proteome</keyword>
<dbReference type="RefSeq" id="WP_310764142.1">
    <property type="nucleotide sequence ID" value="NZ_JBHRWR010000021.1"/>
</dbReference>
<sequence length="211" mass="22535">MAVSGGDVRELVAEQPAVRCLQWFAPENRRHGTGENGEQRVVSDPELVAHPRRTPQDAEDPRPRLRVTDGVTRQHVHAAAVAWTRADMGRPVELAGGPLSTTAFPTVEPELGFSHQKTEAHTEILQGDLPAAPTPGPVSGLVDADRPCRGCDTRRRAVGGPESGDPAAEDAAVLAAHRGGGRLRAPPAAEKTSSACPCRVFRASMRPRYRA</sequence>
<feature type="compositionally biased region" description="Basic and acidic residues" evidence="1">
    <location>
        <begin position="27"/>
        <end position="67"/>
    </location>
</feature>
<dbReference type="Proteomes" id="UP001595701">
    <property type="component" value="Unassembled WGS sequence"/>
</dbReference>
<evidence type="ECO:0000256" key="1">
    <source>
        <dbReference type="SAM" id="MobiDB-lite"/>
    </source>
</evidence>
<accession>A0ABV7SKX6</accession>